<accession>A0A667Y5C6</accession>
<dbReference type="InParanoid" id="A0A667Y5C6"/>
<dbReference type="PANTHER" id="PTHR31206:SF5">
    <property type="entry name" value="PROTEIN FAM177A1"/>
    <property type="match status" value="1"/>
</dbReference>
<dbReference type="Ensembl" id="ENSMMDT00005022266.1">
    <property type="protein sequence ID" value="ENSMMDP00005021778.1"/>
    <property type="gene ID" value="ENSMMDG00005010616.1"/>
</dbReference>
<feature type="chain" id="PRO_5025631419" evidence="2">
    <location>
        <begin position="18"/>
        <end position="115"/>
    </location>
</feature>
<dbReference type="InterPro" id="IPR028260">
    <property type="entry name" value="FAM177"/>
</dbReference>
<dbReference type="PANTHER" id="PTHR31206">
    <property type="entry name" value="LP10445P"/>
    <property type="match status" value="1"/>
</dbReference>
<reference evidence="3" key="2">
    <citation type="submission" date="2025-08" db="UniProtKB">
        <authorList>
            <consortium name="Ensembl"/>
        </authorList>
    </citation>
    <scope>IDENTIFICATION</scope>
</reference>
<sequence length="115" mass="12482">MYLSLLINLFRSWILHAACDFLGEKLAGVLGLNAAKYQYAIDQYHRDHKGTNSQSTKEGDSQVGTDRVLLSPGQDGSGYGATCGGPAADQGACYKTPAELRNEGSYNRGYQEEDD</sequence>
<organism evidence="3 4">
    <name type="scientific">Myripristis murdjan</name>
    <name type="common">pinecone soldierfish</name>
    <dbReference type="NCBI Taxonomy" id="586833"/>
    <lineage>
        <taxon>Eukaryota</taxon>
        <taxon>Metazoa</taxon>
        <taxon>Chordata</taxon>
        <taxon>Craniata</taxon>
        <taxon>Vertebrata</taxon>
        <taxon>Euteleostomi</taxon>
        <taxon>Actinopterygii</taxon>
        <taxon>Neopterygii</taxon>
        <taxon>Teleostei</taxon>
        <taxon>Neoteleostei</taxon>
        <taxon>Acanthomorphata</taxon>
        <taxon>Holocentriformes</taxon>
        <taxon>Holocentridae</taxon>
        <taxon>Myripristis</taxon>
    </lineage>
</organism>
<proteinExistence type="predicted"/>
<keyword evidence="2" id="KW-0732">Signal</keyword>
<dbReference type="Proteomes" id="UP000472263">
    <property type="component" value="Chromosome 24"/>
</dbReference>
<feature type="region of interest" description="Disordered" evidence="1">
    <location>
        <begin position="47"/>
        <end position="82"/>
    </location>
</feature>
<evidence type="ECO:0000313" key="3">
    <source>
        <dbReference type="Ensembl" id="ENSMMDP00005021778.1"/>
    </source>
</evidence>
<evidence type="ECO:0000256" key="2">
    <source>
        <dbReference type="SAM" id="SignalP"/>
    </source>
</evidence>
<dbReference type="GeneTree" id="ENSGT00940000170226"/>
<dbReference type="AlphaFoldDB" id="A0A667Y5C6"/>
<dbReference type="Pfam" id="PF14774">
    <property type="entry name" value="FAM177"/>
    <property type="match status" value="1"/>
</dbReference>
<name>A0A667Y5C6_9TELE</name>
<reference evidence="3" key="1">
    <citation type="submission" date="2019-06" db="EMBL/GenBank/DDBJ databases">
        <authorList>
            <consortium name="Wellcome Sanger Institute Data Sharing"/>
        </authorList>
    </citation>
    <scope>NUCLEOTIDE SEQUENCE [LARGE SCALE GENOMIC DNA]</scope>
</reference>
<protein>
    <submittedName>
        <fullName evidence="3">Uncharacterized protein</fullName>
    </submittedName>
</protein>
<evidence type="ECO:0000256" key="1">
    <source>
        <dbReference type="SAM" id="MobiDB-lite"/>
    </source>
</evidence>
<feature type="signal peptide" evidence="2">
    <location>
        <begin position="1"/>
        <end position="17"/>
    </location>
</feature>
<reference evidence="3" key="3">
    <citation type="submission" date="2025-09" db="UniProtKB">
        <authorList>
            <consortium name="Ensembl"/>
        </authorList>
    </citation>
    <scope>IDENTIFICATION</scope>
</reference>
<evidence type="ECO:0000313" key="4">
    <source>
        <dbReference type="Proteomes" id="UP000472263"/>
    </source>
</evidence>
<keyword evidence="4" id="KW-1185">Reference proteome</keyword>